<evidence type="ECO:0000313" key="1">
    <source>
        <dbReference type="EMBL" id="EPJ39722.1"/>
    </source>
</evidence>
<sequence>MLALDMAATLRPLRRTVSALRMRGHPLREDLTFNSRSVVEKGFRSARIRGRPAATVT</sequence>
<keyword evidence="2" id="KW-1185">Reference proteome</keyword>
<dbReference type="PATRIC" id="fig|1283301.3.peg.3188"/>
<gene>
    <name evidence="1" type="ORF">STAFG_3215</name>
</gene>
<evidence type="ECO:0000313" key="2">
    <source>
        <dbReference type="Proteomes" id="UP000015001"/>
    </source>
</evidence>
<name>S4N077_9ACTN</name>
<dbReference type="EMBL" id="AOPY01001408">
    <property type="protein sequence ID" value="EPJ39722.1"/>
    <property type="molecule type" value="Genomic_DNA"/>
</dbReference>
<dbReference type="HOGENOM" id="CLU_2994540_0_0_11"/>
<comment type="caution">
    <text evidence="1">The sequence shown here is derived from an EMBL/GenBank/DDBJ whole genome shotgun (WGS) entry which is preliminary data.</text>
</comment>
<proteinExistence type="predicted"/>
<organism evidence="1 2">
    <name type="scientific">Streptomyces afghaniensis 772</name>
    <dbReference type="NCBI Taxonomy" id="1283301"/>
    <lineage>
        <taxon>Bacteria</taxon>
        <taxon>Bacillati</taxon>
        <taxon>Actinomycetota</taxon>
        <taxon>Actinomycetes</taxon>
        <taxon>Kitasatosporales</taxon>
        <taxon>Streptomycetaceae</taxon>
        <taxon>Streptomyces</taxon>
    </lineage>
</organism>
<dbReference type="Proteomes" id="UP000015001">
    <property type="component" value="Unassembled WGS sequence"/>
</dbReference>
<reference evidence="1 2" key="1">
    <citation type="submission" date="2013-02" db="EMBL/GenBank/DDBJ databases">
        <title>Draft Genome Sequence of Streptomyces afghaniensis, Which Produces Compounds of the Julimycin B-Complex.</title>
        <authorList>
            <person name="Gruening B.A."/>
            <person name="Praeg A."/>
            <person name="Erxleben A."/>
            <person name="Guenther S."/>
            <person name="Fiedler H.-P."/>
            <person name="Goodfellow M."/>
            <person name="Mueller M."/>
        </authorList>
    </citation>
    <scope>NUCLEOTIDE SEQUENCE [LARGE SCALE GENOMIC DNA]</scope>
    <source>
        <strain evidence="1 2">772</strain>
    </source>
</reference>
<protein>
    <submittedName>
        <fullName evidence="1">Uncharacterized protein</fullName>
    </submittedName>
</protein>
<accession>S4N077</accession>
<dbReference type="AlphaFoldDB" id="S4N077"/>